<name>A0A5B7E6X7_PORTR</name>
<evidence type="ECO:0000313" key="3">
    <source>
        <dbReference type="Proteomes" id="UP000324222"/>
    </source>
</evidence>
<reference evidence="2 3" key="1">
    <citation type="submission" date="2019-05" db="EMBL/GenBank/DDBJ databases">
        <title>Another draft genome of Portunus trituberculatus and its Hox gene families provides insights of decapod evolution.</title>
        <authorList>
            <person name="Jeong J.-H."/>
            <person name="Song I."/>
            <person name="Kim S."/>
            <person name="Choi T."/>
            <person name="Kim D."/>
            <person name="Ryu S."/>
            <person name="Kim W."/>
        </authorList>
    </citation>
    <scope>NUCLEOTIDE SEQUENCE [LARGE SCALE GENOMIC DNA]</scope>
    <source>
        <tissue evidence="2">Muscle</tissue>
    </source>
</reference>
<dbReference type="AlphaFoldDB" id="A0A5B7E6X7"/>
<keyword evidence="3" id="KW-1185">Reference proteome</keyword>
<gene>
    <name evidence="2" type="ORF">E2C01_022159</name>
</gene>
<proteinExistence type="predicted"/>
<comment type="caution">
    <text evidence="2">The sequence shown here is derived from an EMBL/GenBank/DDBJ whole genome shotgun (WGS) entry which is preliminary data.</text>
</comment>
<dbReference type="EMBL" id="VSRR010001991">
    <property type="protein sequence ID" value="MPC28943.1"/>
    <property type="molecule type" value="Genomic_DNA"/>
</dbReference>
<dbReference type="Proteomes" id="UP000324222">
    <property type="component" value="Unassembled WGS sequence"/>
</dbReference>
<evidence type="ECO:0000313" key="2">
    <source>
        <dbReference type="EMBL" id="MPC28943.1"/>
    </source>
</evidence>
<feature type="region of interest" description="Disordered" evidence="1">
    <location>
        <begin position="49"/>
        <end position="78"/>
    </location>
</feature>
<sequence>MTTAQVVTHHSPRLAPLFQTRSSSIFCLISSDFYVFACFSRFRCVDTGSRRRKKGKIKDKEEGSRQGGRRGGAAKPEYLSHPLFPQYFV</sequence>
<organism evidence="2 3">
    <name type="scientific">Portunus trituberculatus</name>
    <name type="common">Swimming crab</name>
    <name type="synonym">Neptunus trituberculatus</name>
    <dbReference type="NCBI Taxonomy" id="210409"/>
    <lineage>
        <taxon>Eukaryota</taxon>
        <taxon>Metazoa</taxon>
        <taxon>Ecdysozoa</taxon>
        <taxon>Arthropoda</taxon>
        <taxon>Crustacea</taxon>
        <taxon>Multicrustacea</taxon>
        <taxon>Malacostraca</taxon>
        <taxon>Eumalacostraca</taxon>
        <taxon>Eucarida</taxon>
        <taxon>Decapoda</taxon>
        <taxon>Pleocyemata</taxon>
        <taxon>Brachyura</taxon>
        <taxon>Eubrachyura</taxon>
        <taxon>Portunoidea</taxon>
        <taxon>Portunidae</taxon>
        <taxon>Portuninae</taxon>
        <taxon>Portunus</taxon>
    </lineage>
</organism>
<protein>
    <submittedName>
        <fullName evidence="2">Uncharacterized protein</fullName>
    </submittedName>
</protein>
<accession>A0A5B7E6X7</accession>
<evidence type="ECO:0000256" key="1">
    <source>
        <dbReference type="SAM" id="MobiDB-lite"/>
    </source>
</evidence>